<dbReference type="Proteomes" id="UP001426770">
    <property type="component" value="Unassembled WGS sequence"/>
</dbReference>
<dbReference type="Gene3D" id="3.30.450.20">
    <property type="entry name" value="PAS domain"/>
    <property type="match status" value="2"/>
</dbReference>
<evidence type="ECO:0000313" key="6">
    <source>
        <dbReference type="Proteomes" id="UP001426770"/>
    </source>
</evidence>
<dbReference type="InterPro" id="IPR052155">
    <property type="entry name" value="Biofilm_reg_signaling"/>
</dbReference>
<feature type="domain" description="PAS" evidence="1">
    <location>
        <begin position="120"/>
        <end position="190"/>
    </location>
</feature>
<dbReference type="PROSITE" id="PS50887">
    <property type="entry name" value="GGDEF"/>
    <property type="match status" value="1"/>
</dbReference>
<dbReference type="SMART" id="SM00052">
    <property type="entry name" value="EAL"/>
    <property type="match status" value="1"/>
</dbReference>
<evidence type="ECO:0000259" key="1">
    <source>
        <dbReference type="PROSITE" id="PS50112"/>
    </source>
</evidence>
<proteinExistence type="predicted"/>
<dbReference type="CDD" id="cd01949">
    <property type="entry name" value="GGDEF"/>
    <property type="match status" value="1"/>
</dbReference>
<feature type="domain" description="PAC" evidence="2">
    <location>
        <begin position="316"/>
        <end position="367"/>
    </location>
</feature>
<dbReference type="PROSITE" id="PS50113">
    <property type="entry name" value="PAC"/>
    <property type="match status" value="2"/>
</dbReference>
<dbReference type="InterPro" id="IPR001610">
    <property type="entry name" value="PAC"/>
</dbReference>
<keyword evidence="6" id="KW-1185">Reference proteome</keyword>
<dbReference type="InterPro" id="IPR000160">
    <property type="entry name" value="GGDEF_dom"/>
</dbReference>
<feature type="domain" description="GGDEF" evidence="4">
    <location>
        <begin position="395"/>
        <end position="527"/>
    </location>
</feature>
<evidence type="ECO:0008006" key="7">
    <source>
        <dbReference type="Google" id="ProtNLM"/>
    </source>
</evidence>
<dbReference type="SUPFAM" id="SSF55073">
    <property type="entry name" value="Nucleotide cyclase"/>
    <property type="match status" value="1"/>
</dbReference>
<dbReference type="Pfam" id="PF00990">
    <property type="entry name" value="GGDEF"/>
    <property type="match status" value="1"/>
</dbReference>
<dbReference type="Gene3D" id="3.20.20.450">
    <property type="entry name" value="EAL domain"/>
    <property type="match status" value="1"/>
</dbReference>
<evidence type="ECO:0000259" key="4">
    <source>
        <dbReference type="PROSITE" id="PS50887"/>
    </source>
</evidence>
<dbReference type="SMART" id="SM00086">
    <property type="entry name" value="PAC"/>
    <property type="match status" value="2"/>
</dbReference>
<sequence>MRLDPALHHLPMPAALTSAVGKTPWIVAEANAAFVQAVGETRDVRGADLRTLLDAPLGGVTADEARDVVELPGSRPAMDGTRRPVVVTVVPLGGPDPSRSHVVYVRDLSGDEIGAQVQRTYDWFRGMFHHTPDANIVLDRDGHLMEINPAGERILGFSRDDLMRGGYEQRVHESQLPLAQGVFRRLLEGEVQRFELSLTDSAGEVRDLDMLALPMIEGDEVAGVFVQARDVTERNATERRLQESEQRYRALFEDNVDSVVSFDTEGGYEYLNPATEALTGYSERELRELTYVPLLVPDQRDFVLAEFTRALEGETRQYETAMYNRAGEVVDLHITLIPIIIDGETRGIHCVGKDITQQKRLERELSIMAYTDSLTGLGNRNAAAEDIAHRVADGRPFAVIAMDLDRLKSVNDTWGRDTGDMLLTSIAQRLAHRLSDRATVYRYAGDGFILTLDSGDPHVATAVAEDLRELVRAPLMLGGHEVTISATLGISTYPDDGCDAETQMRNAETALYGAKRRGLNQVALYRSIATPDDDRRVHIELELRRALQRDELSVVYQPQVSLPTGELHGAEALMRWNSATLGAVSPDTFIPVAEDTGLIGEMGRWVIETACRQLAEWTRRGWELTVSVNISMSQFGDDGFVGHLERTLATTGIDPHLLVLEITESIASRVDIAVARLHQLRELGVQIAIDDFGTGYSSLQYLRDFPLDYLKIDRGFVSQSTHHARDRDLVATIAQLARNFGLRTVAEGVESQAEVDLLTDLGADLAQGYHFSRPLDPESFEAWVEAHLAAFPQA</sequence>
<evidence type="ECO:0000259" key="2">
    <source>
        <dbReference type="PROSITE" id="PS50113"/>
    </source>
</evidence>
<name>A0ABP9WCX0_9MICO</name>
<dbReference type="InterPro" id="IPR000014">
    <property type="entry name" value="PAS"/>
</dbReference>
<comment type="caution">
    <text evidence="5">The sequence shown here is derived from an EMBL/GenBank/DDBJ whole genome shotgun (WGS) entry which is preliminary data.</text>
</comment>
<dbReference type="RefSeq" id="WP_345377958.1">
    <property type="nucleotide sequence ID" value="NZ_BAABRR010000001.1"/>
</dbReference>
<dbReference type="InterPro" id="IPR029787">
    <property type="entry name" value="Nucleotide_cyclase"/>
</dbReference>
<dbReference type="NCBIfam" id="TIGR00254">
    <property type="entry name" value="GGDEF"/>
    <property type="match status" value="1"/>
</dbReference>
<dbReference type="InterPro" id="IPR001633">
    <property type="entry name" value="EAL_dom"/>
</dbReference>
<dbReference type="SUPFAM" id="SSF55785">
    <property type="entry name" value="PYP-like sensor domain (PAS domain)"/>
    <property type="match status" value="2"/>
</dbReference>
<accession>A0ABP9WCX0</accession>
<evidence type="ECO:0000313" key="5">
    <source>
        <dbReference type="EMBL" id="GAA5517673.1"/>
    </source>
</evidence>
<feature type="domain" description="PAC" evidence="2">
    <location>
        <begin position="192"/>
        <end position="243"/>
    </location>
</feature>
<dbReference type="Pfam" id="PF08448">
    <property type="entry name" value="PAS_4"/>
    <property type="match status" value="2"/>
</dbReference>
<dbReference type="Gene3D" id="3.30.70.270">
    <property type="match status" value="1"/>
</dbReference>
<dbReference type="NCBIfam" id="TIGR00229">
    <property type="entry name" value="sensory_box"/>
    <property type="match status" value="2"/>
</dbReference>
<dbReference type="CDD" id="cd01948">
    <property type="entry name" value="EAL"/>
    <property type="match status" value="1"/>
</dbReference>
<gene>
    <name evidence="5" type="ORF">Lsed01_00082</name>
</gene>
<reference evidence="5 6" key="1">
    <citation type="submission" date="2024-02" db="EMBL/GenBank/DDBJ databases">
        <title>Lysinimicrobium sediminis NBRC 112286.</title>
        <authorList>
            <person name="Ichikawa N."/>
            <person name="Katano-Makiyama Y."/>
            <person name="Hidaka K."/>
        </authorList>
    </citation>
    <scope>NUCLEOTIDE SEQUENCE [LARGE SCALE GENOMIC DNA]</scope>
    <source>
        <strain evidence="5 6">NBRC 112286</strain>
    </source>
</reference>
<evidence type="ECO:0000259" key="3">
    <source>
        <dbReference type="PROSITE" id="PS50883"/>
    </source>
</evidence>
<feature type="domain" description="PAS" evidence="1">
    <location>
        <begin position="244"/>
        <end position="314"/>
    </location>
</feature>
<dbReference type="SMART" id="SM00267">
    <property type="entry name" value="GGDEF"/>
    <property type="match status" value="1"/>
</dbReference>
<dbReference type="SMART" id="SM00091">
    <property type="entry name" value="PAS"/>
    <property type="match status" value="2"/>
</dbReference>
<dbReference type="CDD" id="cd00130">
    <property type="entry name" value="PAS"/>
    <property type="match status" value="2"/>
</dbReference>
<dbReference type="PANTHER" id="PTHR44757">
    <property type="entry name" value="DIGUANYLATE CYCLASE DGCP"/>
    <property type="match status" value="1"/>
</dbReference>
<dbReference type="PANTHER" id="PTHR44757:SF2">
    <property type="entry name" value="BIOFILM ARCHITECTURE MAINTENANCE PROTEIN MBAA"/>
    <property type="match status" value="1"/>
</dbReference>
<dbReference type="InterPro" id="IPR043128">
    <property type="entry name" value="Rev_trsase/Diguanyl_cyclase"/>
</dbReference>
<dbReference type="PROSITE" id="PS50112">
    <property type="entry name" value="PAS"/>
    <property type="match status" value="2"/>
</dbReference>
<dbReference type="InterPro" id="IPR013656">
    <property type="entry name" value="PAS_4"/>
</dbReference>
<feature type="domain" description="EAL" evidence="3">
    <location>
        <begin position="536"/>
        <end position="788"/>
    </location>
</feature>
<dbReference type="InterPro" id="IPR035919">
    <property type="entry name" value="EAL_sf"/>
</dbReference>
<protein>
    <recommendedName>
        <fullName evidence="7">EAL domain-containing protein</fullName>
    </recommendedName>
</protein>
<dbReference type="InterPro" id="IPR035965">
    <property type="entry name" value="PAS-like_dom_sf"/>
</dbReference>
<organism evidence="5 6">
    <name type="scientific">Demequina sediminis</name>
    <dbReference type="NCBI Taxonomy" id="1930058"/>
    <lineage>
        <taxon>Bacteria</taxon>
        <taxon>Bacillati</taxon>
        <taxon>Actinomycetota</taxon>
        <taxon>Actinomycetes</taxon>
        <taxon>Micrococcales</taxon>
        <taxon>Demequinaceae</taxon>
        <taxon>Demequina</taxon>
    </lineage>
</organism>
<dbReference type="EMBL" id="BAABRR010000001">
    <property type="protein sequence ID" value="GAA5517673.1"/>
    <property type="molecule type" value="Genomic_DNA"/>
</dbReference>
<dbReference type="SUPFAM" id="SSF141868">
    <property type="entry name" value="EAL domain-like"/>
    <property type="match status" value="1"/>
</dbReference>
<dbReference type="Pfam" id="PF00563">
    <property type="entry name" value="EAL"/>
    <property type="match status" value="1"/>
</dbReference>
<dbReference type="PROSITE" id="PS50883">
    <property type="entry name" value="EAL"/>
    <property type="match status" value="1"/>
</dbReference>
<dbReference type="InterPro" id="IPR000700">
    <property type="entry name" value="PAS-assoc_C"/>
</dbReference>